<gene>
    <name evidence="3" type="ORF">UY19_C0024G0013</name>
</gene>
<reference evidence="3 4" key="1">
    <citation type="journal article" date="2015" name="Nature">
        <title>rRNA introns, odd ribosomes, and small enigmatic genomes across a large radiation of phyla.</title>
        <authorList>
            <person name="Brown C.T."/>
            <person name="Hug L.A."/>
            <person name="Thomas B.C."/>
            <person name="Sharon I."/>
            <person name="Castelle C.J."/>
            <person name="Singh A."/>
            <person name="Wilkins M.J."/>
            <person name="Williams K.H."/>
            <person name="Banfield J.F."/>
        </authorList>
    </citation>
    <scope>NUCLEOTIDE SEQUENCE [LARGE SCALE GENOMIC DNA]</scope>
</reference>
<evidence type="ECO:0000313" key="4">
    <source>
        <dbReference type="Proteomes" id="UP000033882"/>
    </source>
</evidence>
<protein>
    <recommendedName>
        <fullName evidence="5">Cohesin domain-containing protein</fullName>
    </recommendedName>
</protein>
<accession>A0A0G1WEP0</accession>
<dbReference type="Gene3D" id="2.60.40.680">
    <property type="match status" value="1"/>
</dbReference>
<dbReference type="InterPro" id="IPR008965">
    <property type="entry name" value="CBM2/CBM3_carb-bd_dom_sf"/>
</dbReference>
<feature type="region of interest" description="Disordered" evidence="1">
    <location>
        <begin position="153"/>
        <end position="172"/>
    </location>
</feature>
<dbReference type="SUPFAM" id="SSF49384">
    <property type="entry name" value="Carbohydrate-binding domain"/>
    <property type="match status" value="1"/>
</dbReference>
<dbReference type="EMBL" id="LCPB01000024">
    <property type="protein sequence ID" value="KKU88793.1"/>
    <property type="molecule type" value="Genomic_DNA"/>
</dbReference>
<dbReference type="GO" id="GO:0030246">
    <property type="term" value="F:carbohydrate binding"/>
    <property type="evidence" value="ECO:0007669"/>
    <property type="project" value="InterPro"/>
</dbReference>
<comment type="caution">
    <text evidence="3">The sequence shown here is derived from an EMBL/GenBank/DDBJ whole genome shotgun (WGS) entry which is preliminary data.</text>
</comment>
<organism evidence="3 4">
    <name type="scientific">Candidatus Wolfebacteria bacterium GW2011_GWA2_47_9b</name>
    <dbReference type="NCBI Taxonomy" id="1619005"/>
    <lineage>
        <taxon>Bacteria</taxon>
        <taxon>Candidatus Wolfeibacteriota</taxon>
    </lineage>
</organism>
<name>A0A0G1WEP0_9BACT</name>
<sequence length="240" mass="25010">VLLISVFFASSALAAGLSFTPSSGTYNKGQTYSVSIYVNPASDSIYTVKAEVKYPADLLEVKSFSLASGWTALSQPGYDEINNNSGILIKTGGYAGGLENNALFGTITFYAKDSGSASVSIGNGSQVLDDNSKNVLTSRPSVLFTLSDEIEPATPTPAVQSQPQTAPAPVGGGDSSVAFVEPAPINLTAMALGLAWAGYLNSPSLILLTILAVLVLAAVVKKEQFFAAIKKLKKSFKKNK</sequence>
<evidence type="ECO:0000313" key="3">
    <source>
        <dbReference type="EMBL" id="KKU88793.1"/>
    </source>
</evidence>
<feature type="transmembrane region" description="Helical" evidence="2">
    <location>
        <begin position="196"/>
        <end position="220"/>
    </location>
</feature>
<keyword evidence="2" id="KW-0472">Membrane</keyword>
<dbReference type="AlphaFoldDB" id="A0A0G1WEP0"/>
<dbReference type="CDD" id="cd08547">
    <property type="entry name" value="Type_II_cohesin"/>
    <property type="match status" value="1"/>
</dbReference>
<evidence type="ECO:0000256" key="2">
    <source>
        <dbReference type="SAM" id="Phobius"/>
    </source>
</evidence>
<keyword evidence="2" id="KW-0812">Transmembrane</keyword>
<feature type="non-terminal residue" evidence="3">
    <location>
        <position position="1"/>
    </location>
</feature>
<evidence type="ECO:0000256" key="1">
    <source>
        <dbReference type="SAM" id="MobiDB-lite"/>
    </source>
</evidence>
<dbReference type="Proteomes" id="UP000033882">
    <property type="component" value="Unassembled WGS sequence"/>
</dbReference>
<evidence type="ECO:0008006" key="5">
    <source>
        <dbReference type="Google" id="ProtNLM"/>
    </source>
</evidence>
<proteinExistence type="predicted"/>
<keyword evidence="2" id="KW-1133">Transmembrane helix</keyword>